<proteinExistence type="predicted"/>
<organism evidence="2 3">
    <name type="scientific">Wickerhamiella sorbophila</name>
    <dbReference type="NCBI Taxonomy" id="45607"/>
    <lineage>
        <taxon>Eukaryota</taxon>
        <taxon>Fungi</taxon>
        <taxon>Dikarya</taxon>
        <taxon>Ascomycota</taxon>
        <taxon>Saccharomycotina</taxon>
        <taxon>Dipodascomycetes</taxon>
        <taxon>Dipodascales</taxon>
        <taxon>Trichomonascaceae</taxon>
        <taxon>Wickerhamiella</taxon>
    </lineage>
</organism>
<dbReference type="GeneID" id="36515065"/>
<feature type="compositionally biased region" description="Acidic residues" evidence="1">
    <location>
        <begin position="77"/>
        <end position="89"/>
    </location>
</feature>
<feature type="compositionally biased region" description="Gly residues" evidence="1">
    <location>
        <begin position="31"/>
        <end position="45"/>
    </location>
</feature>
<evidence type="ECO:0000256" key="1">
    <source>
        <dbReference type="SAM" id="MobiDB-lite"/>
    </source>
</evidence>
<comment type="caution">
    <text evidence="2">The sequence shown here is derived from an EMBL/GenBank/DDBJ whole genome shotgun (WGS) entry which is preliminary data.</text>
</comment>
<gene>
    <name evidence="2" type="ORF">B9G98_01316</name>
</gene>
<name>A0A2T0FFC5_9ASCO</name>
<keyword evidence="3" id="KW-1185">Reference proteome</keyword>
<dbReference type="RefSeq" id="XP_024663642.1">
    <property type="nucleotide sequence ID" value="XM_024807874.1"/>
</dbReference>
<evidence type="ECO:0000313" key="2">
    <source>
        <dbReference type="EMBL" id="PRT53696.1"/>
    </source>
</evidence>
<feature type="region of interest" description="Disordered" evidence="1">
    <location>
        <begin position="27"/>
        <end position="92"/>
    </location>
</feature>
<dbReference type="EMBL" id="NDIQ01000001">
    <property type="protein sequence ID" value="PRT53696.1"/>
    <property type="molecule type" value="Genomic_DNA"/>
</dbReference>
<evidence type="ECO:0000313" key="3">
    <source>
        <dbReference type="Proteomes" id="UP000238350"/>
    </source>
</evidence>
<protein>
    <submittedName>
        <fullName evidence="2">Uncharacterized protein</fullName>
    </submittedName>
</protein>
<accession>A0A2T0FFC5</accession>
<dbReference type="Proteomes" id="UP000238350">
    <property type="component" value="Unassembled WGS sequence"/>
</dbReference>
<feature type="compositionally biased region" description="Acidic residues" evidence="1">
    <location>
        <begin position="46"/>
        <end position="69"/>
    </location>
</feature>
<dbReference type="AlphaFoldDB" id="A0A2T0FFC5"/>
<sequence length="147" mass="15404">MSEVQTVASPAVVAMYKAITDFDWVTASMNAGGGDGGSGGGGGDGGDLDYSEGGEDLGFEGDANESEDGWELRFEGDANESDDGEDWNDVPEAPQKLDLLVNGELEAVGEARASEILEMHDLEIAALTWASDAAVPRSGRVLFRTNM</sequence>
<reference evidence="2 3" key="1">
    <citation type="submission" date="2017-04" db="EMBL/GenBank/DDBJ databases">
        <title>Genome sequencing of [Candida] sorbophila.</title>
        <authorList>
            <person name="Ahn J.O."/>
        </authorList>
    </citation>
    <scope>NUCLEOTIDE SEQUENCE [LARGE SCALE GENOMIC DNA]</scope>
    <source>
        <strain evidence="2 3">DS02</strain>
    </source>
</reference>